<feature type="signal peptide" evidence="1">
    <location>
        <begin position="1"/>
        <end position="30"/>
    </location>
</feature>
<accession>A0AA41X090</accession>
<name>A0AA41X090_9ALTE</name>
<gene>
    <name evidence="2" type="ORF">NLF92_00985</name>
</gene>
<evidence type="ECO:0000256" key="1">
    <source>
        <dbReference type="SAM" id="SignalP"/>
    </source>
</evidence>
<dbReference type="AlphaFoldDB" id="A0AA41X090"/>
<reference evidence="2" key="1">
    <citation type="submission" date="2022-07" db="EMBL/GenBank/DDBJ databases">
        <title>Characterization of the Novel Bacterium Alteromonas immobilis LMIT006 and Alteromonas gregis LMIT007.</title>
        <authorList>
            <person name="Lin X."/>
        </authorList>
    </citation>
    <scope>NUCLEOTIDE SEQUENCE</scope>
    <source>
        <strain evidence="2">LMIT007</strain>
    </source>
</reference>
<dbReference type="RefSeq" id="WP_254097938.1">
    <property type="nucleotide sequence ID" value="NZ_JANATA010000001.1"/>
</dbReference>
<organism evidence="2 3">
    <name type="scientific">Opacimonas viscosa</name>
    <dbReference type="NCBI Taxonomy" id="2961944"/>
    <lineage>
        <taxon>Bacteria</taxon>
        <taxon>Pseudomonadati</taxon>
        <taxon>Pseudomonadota</taxon>
        <taxon>Gammaproteobacteria</taxon>
        <taxon>Alteromonadales</taxon>
        <taxon>Alteromonadaceae</taxon>
        <taxon>Opacimonas</taxon>
    </lineage>
</organism>
<sequence length="702" mass="75877">MINSPTLFQKSKLAIGIAALFAATTLSAHAAEFEFGDVTVNIDSTFTIGTSIRVEDRNMNLIAKANQPGLDWSGYTALGNVIYQNQDVWAQQVGGYSSNGDLGNLMNDPGDAFSTQFSGSHEIDIQKDNIGFFGRVFYFKEFTADSNDTWNRPIGGGNIDLCASKKAEEELCQDFRLLDAFVYGDFDLGEMPLTIRVGNQVVSWGESTFIQHGINTTNPVDVTRARSPGAELKEVFIPVGMVYASLGLTENVSIAGYYQYDWERSRLPVAGSYFATNDFAGEGGQASTIQLGFSGNPDIHLDFLLSELNAIGSQANGLLTAGGGNPAALAPLAAAMLAYPTKVAIRDEGDKAHTDADDGGQYGIKVAWFAEDLNETEFGFYHMNYHSTRPLVSGVTSDFTQGGIIGDLAYLAQNTVTKDNIMDLNTFTKAEFVYPEDIKLYGVSFNTTVGETAVAGEVSYRQDEPLQLDDVELLYMAMPEQLGNAGLRDDLVGISQLNNIGLRTGPGQSADGYLLSDTFQAQVTVSHIFGPALGTDNLVLLGEVAYVDVIDFPDPEVIRLNAPGTARTADLFRYVDASGNVLANPVPLEGLHTGLSDGPETNPFASQTAWGYRLLAVADYNNIYAGINLRARATFAHDVDGTTPDPLFLFTEDRKSASIAFTFDYLSKFSATASYNAFWGGIGTTNALSDRDFVSFNAKYSF</sequence>
<dbReference type="Pfam" id="PF06980">
    <property type="entry name" value="DUF1302"/>
    <property type="match status" value="1"/>
</dbReference>
<feature type="chain" id="PRO_5041216774" evidence="1">
    <location>
        <begin position="31"/>
        <end position="702"/>
    </location>
</feature>
<dbReference type="EMBL" id="JANATA010000001">
    <property type="protein sequence ID" value="MCP3427517.1"/>
    <property type="molecule type" value="Genomic_DNA"/>
</dbReference>
<keyword evidence="3" id="KW-1185">Reference proteome</keyword>
<proteinExistence type="predicted"/>
<keyword evidence="1" id="KW-0732">Signal</keyword>
<comment type="caution">
    <text evidence="2">The sequence shown here is derived from an EMBL/GenBank/DDBJ whole genome shotgun (WGS) entry which is preliminary data.</text>
</comment>
<evidence type="ECO:0000313" key="3">
    <source>
        <dbReference type="Proteomes" id="UP001165413"/>
    </source>
</evidence>
<dbReference type="Proteomes" id="UP001165413">
    <property type="component" value="Unassembled WGS sequence"/>
</dbReference>
<dbReference type="InterPro" id="IPR010727">
    <property type="entry name" value="DUF1302"/>
</dbReference>
<protein>
    <submittedName>
        <fullName evidence="2">DUF1302 domain-containing protein</fullName>
    </submittedName>
</protein>
<evidence type="ECO:0000313" key="2">
    <source>
        <dbReference type="EMBL" id="MCP3427517.1"/>
    </source>
</evidence>